<evidence type="ECO:0000256" key="1">
    <source>
        <dbReference type="ARBA" id="ARBA00009206"/>
    </source>
</evidence>
<dbReference type="RefSeq" id="XP_004354758.1">
    <property type="nucleotide sequence ID" value="XM_004354706.1"/>
</dbReference>
<feature type="domain" description="RNA 3'-terminal phosphate cyclase" evidence="7">
    <location>
        <begin position="56"/>
        <end position="386"/>
    </location>
</feature>
<name>F4Q7J2_CACFS</name>
<evidence type="ECO:0000259" key="7">
    <source>
        <dbReference type="Pfam" id="PF01137"/>
    </source>
</evidence>
<comment type="catalytic activity">
    <reaction evidence="5">
        <text>a 3'-end 3'-phospho-ribonucleotide-RNA + ATP = a 3'-end 2',3'-cyclophospho-ribonucleotide-RNA + AMP + diphosphate</text>
        <dbReference type="Rhea" id="RHEA:23976"/>
        <dbReference type="Rhea" id="RHEA-COMP:10463"/>
        <dbReference type="Rhea" id="RHEA-COMP:10464"/>
        <dbReference type="ChEBI" id="CHEBI:30616"/>
        <dbReference type="ChEBI" id="CHEBI:33019"/>
        <dbReference type="ChEBI" id="CHEBI:83062"/>
        <dbReference type="ChEBI" id="CHEBI:83064"/>
        <dbReference type="ChEBI" id="CHEBI:456215"/>
        <dbReference type="EC" id="6.5.1.4"/>
    </reaction>
</comment>
<dbReference type="OrthoDB" id="25029at2759"/>
<feature type="region of interest" description="Disordered" evidence="6">
    <location>
        <begin position="421"/>
        <end position="442"/>
    </location>
</feature>
<dbReference type="OMA" id="WSPPIDY"/>
<dbReference type="AlphaFoldDB" id="F4Q7J2"/>
<dbReference type="InterPro" id="IPR013792">
    <property type="entry name" value="RNA3'P_cycl/enolpyr_Trfase_a/b"/>
</dbReference>
<evidence type="ECO:0000313" key="10">
    <source>
        <dbReference type="Proteomes" id="UP000007797"/>
    </source>
</evidence>
<dbReference type="InterPro" id="IPR017770">
    <property type="entry name" value="RNA3'_term_phos_cyc_type_1"/>
</dbReference>
<evidence type="ECO:0000313" key="9">
    <source>
        <dbReference type="EMBL" id="EGG16374.1"/>
    </source>
</evidence>
<keyword evidence="10" id="KW-1185">Reference proteome</keyword>
<evidence type="ECO:0000259" key="8">
    <source>
        <dbReference type="Pfam" id="PF05189"/>
    </source>
</evidence>
<dbReference type="Gene3D" id="3.30.360.20">
    <property type="entry name" value="RNA 3'-terminal phosphate cyclase, insert domain"/>
    <property type="match status" value="1"/>
</dbReference>
<dbReference type="NCBIfam" id="TIGR03399">
    <property type="entry name" value="RNA_3prim_cycl"/>
    <property type="match status" value="1"/>
</dbReference>
<evidence type="ECO:0000256" key="5">
    <source>
        <dbReference type="ARBA" id="ARBA00024481"/>
    </source>
</evidence>
<dbReference type="GO" id="GO:0005634">
    <property type="term" value="C:nucleus"/>
    <property type="evidence" value="ECO:0007669"/>
    <property type="project" value="TreeGrafter"/>
</dbReference>
<gene>
    <name evidence="9" type="primary">rtc1</name>
    <name evidence="9" type="ORF">DFA_09405</name>
</gene>
<dbReference type="GO" id="GO:0006396">
    <property type="term" value="P:RNA processing"/>
    <property type="evidence" value="ECO:0007669"/>
    <property type="project" value="InterPro"/>
</dbReference>
<keyword evidence="4" id="KW-0547">Nucleotide-binding</keyword>
<dbReference type="Pfam" id="PF01137">
    <property type="entry name" value="RTC"/>
    <property type="match status" value="1"/>
</dbReference>
<feature type="domain" description="RNA 3'-terminal phosphate cyclase insert" evidence="8">
    <location>
        <begin position="233"/>
        <end position="333"/>
    </location>
</feature>
<protein>
    <recommendedName>
        <fullName evidence="2">RNA 3'-terminal-phosphate cyclase (ATP)</fullName>
        <ecNumber evidence="2">6.5.1.4</ecNumber>
    </recommendedName>
</protein>
<dbReference type="GO" id="GO:0000166">
    <property type="term" value="F:nucleotide binding"/>
    <property type="evidence" value="ECO:0007669"/>
    <property type="project" value="UniProtKB-KW"/>
</dbReference>
<dbReference type="GO" id="GO:0003963">
    <property type="term" value="F:RNA-3'-phosphate cyclase activity"/>
    <property type="evidence" value="ECO:0007669"/>
    <property type="project" value="UniProtKB-EC"/>
</dbReference>
<keyword evidence="3" id="KW-0436">Ligase</keyword>
<dbReference type="Gene3D" id="3.65.10.20">
    <property type="entry name" value="RNA 3'-terminal phosphate cyclase domain"/>
    <property type="match status" value="1"/>
</dbReference>
<dbReference type="InterPro" id="IPR023797">
    <property type="entry name" value="RNA3'_phos_cyclase_dom"/>
</dbReference>
<evidence type="ECO:0000256" key="2">
    <source>
        <dbReference type="ARBA" id="ARBA00012725"/>
    </source>
</evidence>
<dbReference type="PANTHER" id="PTHR11096">
    <property type="entry name" value="RNA 3' TERMINAL PHOSPHATE CYCLASE"/>
    <property type="match status" value="1"/>
</dbReference>
<dbReference type="STRING" id="1054147.F4Q7J2"/>
<dbReference type="SUPFAM" id="SSF52913">
    <property type="entry name" value="RNA 3'-terminal phosphate cyclase, RPTC, insert domain"/>
    <property type="match status" value="1"/>
</dbReference>
<reference evidence="10" key="1">
    <citation type="journal article" date="2011" name="Genome Res.">
        <title>Phylogeny-wide analysis of social amoeba genomes highlights ancient origins for complex intercellular communication.</title>
        <authorList>
            <person name="Heidel A.J."/>
            <person name="Lawal H.M."/>
            <person name="Felder M."/>
            <person name="Schilde C."/>
            <person name="Helps N.R."/>
            <person name="Tunggal B."/>
            <person name="Rivero F."/>
            <person name="John U."/>
            <person name="Schleicher M."/>
            <person name="Eichinger L."/>
            <person name="Platzer M."/>
            <person name="Noegel A.A."/>
            <person name="Schaap P."/>
            <person name="Gloeckner G."/>
        </authorList>
    </citation>
    <scope>NUCLEOTIDE SEQUENCE [LARGE SCALE GENOMIC DNA]</scope>
    <source>
        <strain evidence="10">SH3</strain>
    </source>
</reference>
<dbReference type="EMBL" id="GL883024">
    <property type="protein sequence ID" value="EGG16374.1"/>
    <property type="molecule type" value="Genomic_DNA"/>
</dbReference>
<proteinExistence type="inferred from homology"/>
<sequence length="442" mass="48130">MAKTKRNYKPHLQTSKIKPTPENKDDESNGSGTSEVVSDDTIREETPEYTIDGSILEGGGQIIRNCLALASLFNKPIRINKIRNGRDQPGLKAQHRSGVDLLVRLFRAHASGCKVGSTDLYYHPRRLAHEIKDTSIEADTGTAGSITLLLQISLPCLVFFGSSTKLVLGGGTNVAFSPMIDYIAQVFAPAAKLMGVDMDITIDKRGYYPRGCGQTTVITRPLTTEPLKPIEILDRGQVTKIIITSYFTSTRINPSVADRMCQHARKLLKKEFKVEIEERSVDVAKESYGDCAYIFIMAETSTGCRFGASAIGEIKVPAEKVAEDATIQLINDLNGGGCVDEFLQDQLIIFMALAKGTSKIKTGLISLHTETSIHFTSLMTGAKFQVIPDPDGKKDVNIIICDGIGYLNGQNQNQNINNCTTSTSTTTTTTTTTNNTTTTTDS</sequence>
<dbReference type="EC" id="6.5.1.4" evidence="2"/>
<dbReference type="Proteomes" id="UP000007797">
    <property type="component" value="Unassembled WGS sequence"/>
</dbReference>
<dbReference type="GeneID" id="14868320"/>
<dbReference type="KEGG" id="dfa:DFA_09405"/>
<dbReference type="InterPro" id="IPR036553">
    <property type="entry name" value="RPTC_insert"/>
</dbReference>
<organism evidence="9 10">
    <name type="scientific">Cavenderia fasciculata</name>
    <name type="common">Slime mold</name>
    <name type="synonym">Dictyostelium fasciculatum</name>
    <dbReference type="NCBI Taxonomy" id="261658"/>
    <lineage>
        <taxon>Eukaryota</taxon>
        <taxon>Amoebozoa</taxon>
        <taxon>Evosea</taxon>
        <taxon>Eumycetozoa</taxon>
        <taxon>Dictyostelia</taxon>
        <taxon>Acytosteliales</taxon>
        <taxon>Cavenderiaceae</taxon>
        <taxon>Cavenderia</taxon>
    </lineage>
</organism>
<dbReference type="SUPFAM" id="SSF55205">
    <property type="entry name" value="EPT/RTPC-like"/>
    <property type="match status" value="2"/>
</dbReference>
<evidence type="ECO:0000256" key="3">
    <source>
        <dbReference type="ARBA" id="ARBA00022598"/>
    </source>
</evidence>
<feature type="region of interest" description="Disordered" evidence="6">
    <location>
        <begin position="1"/>
        <end position="52"/>
    </location>
</feature>
<dbReference type="Pfam" id="PF05189">
    <property type="entry name" value="RTC_insert"/>
    <property type="match status" value="1"/>
</dbReference>
<comment type="similarity">
    <text evidence="1">Belongs to the RNA 3'-terminal cyclase family. Type 1 subfamily.</text>
</comment>
<dbReference type="InterPro" id="IPR037136">
    <property type="entry name" value="RNA3'_phos_cyclase_dom_sf"/>
</dbReference>
<dbReference type="InterPro" id="IPR000228">
    <property type="entry name" value="RNA3'_term_phos_cyc"/>
</dbReference>
<accession>F4Q7J2</accession>
<evidence type="ECO:0000256" key="4">
    <source>
        <dbReference type="ARBA" id="ARBA00022741"/>
    </source>
</evidence>
<dbReference type="InterPro" id="IPR013791">
    <property type="entry name" value="RNA3'-term_phos_cycl_insert"/>
</dbReference>
<dbReference type="PANTHER" id="PTHR11096:SF0">
    <property type="entry name" value="RNA 3'-TERMINAL PHOSPHATE CYCLASE"/>
    <property type="match status" value="1"/>
</dbReference>
<evidence type="ECO:0000256" key="6">
    <source>
        <dbReference type="SAM" id="MobiDB-lite"/>
    </source>
</evidence>